<name>A0A0A9FNG1_ARUDO</name>
<reference evidence="1" key="2">
    <citation type="journal article" date="2015" name="Data Brief">
        <title>Shoot transcriptome of the giant reed, Arundo donax.</title>
        <authorList>
            <person name="Barrero R.A."/>
            <person name="Guerrero F.D."/>
            <person name="Moolhuijzen P."/>
            <person name="Goolsby J.A."/>
            <person name="Tidwell J."/>
            <person name="Bellgard S.E."/>
            <person name="Bellgard M.I."/>
        </authorList>
    </citation>
    <scope>NUCLEOTIDE SEQUENCE</scope>
    <source>
        <tissue evidence="1">Shoot tissue taken approximately 20 cm above the soil surface</tissue>
    </source>
</reference>
<dbReference type="EMBL" id="GBRH01186070">
    <property type="protein sequence ID" value="JAE11826.1"/>
    <property type="molecule type" value="Transcribed_RNA"/>
</dbReference>
<evidence type="ECO:0000313" key="1">
    <source>
        <dbReference type="EMBL" id="JAE11826.1"/>
    </source>
</evidence>
<accession>A0A0A9FNG1</accession>
<dbReference type="PROSITE" id="PS51257">
    <property type="entry name" value="PROKAR_LIPOPROTEIN"/>
    <property type="match status" value="1"/>
</dbReference>
<protein>
    <submittedName>
        <fullName evidence="1">Uncharacterized protein</fullName>
    </submittedName>
</protein>
<organism evidence="1">
    <name type="scientific">Arundo donax</name>
    <name type="common">Giant reed</name>
    <name type="synonym">Donax arundinaceus</name>
    <dbReference type="NCBI Taxonomy" id="35708"/>
    <lineage>
        <taxon>Eukaryota</taxon>
        <taxon>Viridiplantae</taxon>
        <taxon>Streptophyta</taxon>
        <taxon>Embryophyta</taxon>
        <taxon>Tracheophyta</taxon>
        <taxon>Spermatophyta</taxon>
        <taxon>Magnoliopsida</taxon>
        <taxon>Liliopsida</taxon>
        <taxon>Poales</taxon>
        <taxon>Poaceae</taxon>
        <taxon>PACMAD clade</taxon>
        <taxon>Arundinoideae</taxon>
        <taxon>Arundineae</taxon>
        <taxon>Arundo</taxon>
    </lineage>
</organism>
<dbReference type="AlphaFoldDB" id="A0A0A9FNG1"/>
<reference evidence="1" key="1">
    <citation type="submission" date="2014-09" db="EMBL/GenBank/DDBJ databases">
        <authorList>
            <person name="Magalhaes I.L.F."/>
            <person name="Oliveira U."/>
            <person name="Santos F.R."/>
            <person name="Vidigal T.H.D.A."/>
            <person name="Brescovit A.D."/>
            <person name="Santos A.J."/>
        </authorList>
    </citation>
    <scope>NUCLEOTIDE SEQUENCE</scope>
    <source>
        <tissue evidence="1">Shoot tissue taken approximately 20 cm above the soil surface</tissue>
    </source>
</reference>
<proteinExistence type="predicted"/>
<sequence>MNHCKQLWHAHCSALGCSNCEIQVQYAFNSRHSEFKFLSLETGHEITQYEMCLEL</sequence>